<proteinExistence type="inferred from homology"/>
<keyword evidence="4" id="KW-1185">Reference proteome</keyword>
<comment type="caution">
    <text evidence="3">The sequence shown here is derived from an EMBL/GenBank/DDBJ whole genome shotgun (WGS) entry which is preliminary data.</text>
</comment>
<gene>
    <name evidence="1" type="primary">slyX</name>
    <name evidence="3" type="ORF">MQC88_02910</name>
</gene>
<dbReference type="PANTHER" id="PTHR36508">
    <property type="entry name" value="PROTEIN SLYX"/>
    <property type="match status" value="1"/>
</dbReference>
<protein>
    <recommendedName>
        <fullName evidence="1">Protein SlyX homolog</fullName>
    </recommendedName>
</protein>
<dbReference type="Gene3D" id="1.20.5.300">
    <property type="match status" value="1"/>
</dbReference>
<evidence type="ECO:0000313" key="4">
    <source>
        <dbReference type="Proteomes" id="UP001165423"/>
    </source>
</evidence>
<reference evidence="3 4" key="1">
    <citation type="submission" date="2022-03" db="EMBL/GenBank/DDBJ databases">
        <title>Luteimonas soily sp. nov., a novel bacterium isolated from the soil.</title>
        <authorList>
            <person name="Zhang X."/>
        </authorList>
    </citation>
    <scope>NUCLEOTIDE SEQUENCE [LARGE SCALE GENOMIC DNA]</scope>
    <source>
        <strain evidence="3 4">50</strain>
    </source>
</reference>
<dbReference type="EMBL" id="JALGCL010000001">
    <property type="protein sequence ID" value="MCJ0824918.1"/>
    <property type="molecule type" value="Genomic_DNA"/>
</dbReference>
<feature type="coiled-coil region" evidence="2">
    <location>
        <begin position="3"/>
        <end position="30"/>
    </location>
</feature>
<evidence type="ECO:0000256" key="2">
    <source>
        <dbReference type="SAM" id="Coils"/>
    </source>
</evidence>
<evidence type="ECO:0000313" key="3">
    <source>
        <dbReference type="EMBL" id="MCJ0824918.1"/>
    </source>
</evidence>
<dbReference type="PANTHER" id="PTHR36508:SF1">
    <property type="entry name" value="PROTEIN SLYX"/>
    <property type="match status" value="1"/>
</dbReference>
<dbReference type="InterPro" id="IPR007236">
    <property type="entry name" value="SlyX"/>
</dbReference>
<sequence length="72" mass="7962">MDAATLEARLTELETRLAFQEHALAELGDALAASRIETARNAELLRRALDDLKQSRGDFFADPASEPPPPHY</sequence>
<dbReference type="Proteomes" id="UP001165423">
    <property type="component" value="Unassembled WGS sequence"/>
</dbReference>
<dbReference type="NCBIfam" id="NF002024">
    <property type="entry name" value="PRK00846.1"/>
    <property type="match status" value="1"/>
</dbReference>
<comment type="similarity">
    <text evidence="1">Belongs to the SlyX family.</text>
</comment>
<evidence type="ECO:0000256" key="1">
    <source>
        <dbReference type="HAMAP-Rule" id="MF_00715"/>
    </source>
</evidence>
<accession>A0ABT0A1U6</accession>
<dbReference type="Pfam" id="PF04102">
    <property type="entry name" value="SlyX"/>
    <property type="match status" value="1"/>
</dbReference>
<name>A0ABT0A1U6_9GAMM</name>
<dbReference type="HAMAP" id="MF_00715">
    <property type="entry name" value="SlyX"/>
    <property type="match status" value="1"/>
</dbReference>
<dbReference type="RefSeq" id="WP_243319078.1">
    <property type="nucleotide sequence ID" value="NZ_JALGCL010000001.1"/>
</dbReference>
<keyword evidence="2" id="KW-0175">Coiled coil</keyword>
<organism evidence="3 4">
    <name type="scientific">Cognatiluteimonas sedimenti</name>
    <dbReference type="NCBI Taxonomy" id="2927791"/>
    <lineage>
        <taxon>Bacteria</taxon>
        <taxon>Pseudomonadati</taxon>
        <taxon>Pseudomonadota</taxon>
        <taxon>Gammaproteobacteria</taxon>
        <taxon>Lysobacterales</taxon>
        <taxon>Lysobacteraceae</taxon>
        <taxon>Cognatiluteimonas</taxon>
    </lineage>
</organism>